<dbReference type="EMBL" id="QSON01000003">
    <property type="protein sequence ID" value="RGJ06133.1"/>
    <property type="molecule type" value="Genomic_DNA"/>
</dbReference>
<dbReference type="PROSITE" id="PS50943">
    <property type="entry name" value="HTH_CROC1"/>
    <property type="match status" value="1"/>
</dbReference>
<evidence type="ECO:0000259" key="1">
    <source>
        <dbReference type="PROSITE" id="PS50943"/>
    </source>
</evidence>
<evidence type="ECO:0000313" key="2">
    <source>
        <dbReference type="EMBL" id="MUB62598.1"/>
    </source>
</evidence>
<dbReference type="AlphaFoldDB" id="A0A374PB07"/>
<proteinExistence type="predicted"/>
<feature type="domain" description="HTH cro/C1-type" evidence="1">
    <location>
        <begin position="2"/>
        <end position="50"/>
    </location>
</feature>
<sequence>MAKDLTQWELADKLGISLRTYQRIEYGQQKPSYRVILILQKIFNENIESILQEL</sequence>
<comment type="caution">
    <text evidence="3">The sequence shown here is derived from an EMBL/GenBank/DDBJ whole genome shotgun (WGS) entry which is preliminary data.</text>
</comment>
<accession>A0A374PB07</accession>
<evidence type="ECO:0000313" key="5">
    <source>
        <dbReference type="Proteomes" id="UP000434223"/>
    </source>
</evidence>
<dbReference type="EMBL" id="WNME01000003">
    <property type="protein sequence ID" value="MUB62598.1"/>
    <property type="molecule type" value="Genomic_DNA"/>
</dbReference>
<name>A0A374PB07_9FIRM</name>
<dbReference type="Proteomes" id="UP000263014">
    <property type="component" value="Unassembled WGS sequence"/>
</dbReference>
<dbReference type="CDD" id="cd00093">
    <property type="entry name" value="HTH_XRE"/>
    <property type="match status" value="1"/>
</dbReference>
<reference evidence="3 4" key="1">
    <citation type="submission" date="2018-08" db="EMBL/GenBank/DDBJ databases">
        <title>A genome reference for cultivated species of the human gut microbiota.</title>
        <authorList>
            <person name="Zou Y."/>
            <person name="Xue W."/>
            <person name="Luo G."/>
        </authorList>
    </citation>
    <scope>NUCLEOTIDE SEQUENCE [LARGE SCALE GENOMIC DNA]</scope>
    <source>
        <strain evidence="3 4">TM09-12</strain>
    </source>
</reference>
<reference evidence="2 5" key="2">
    <citation type="submission" date="2019-09" db="EMBL/GenBank/DDBJ databases">
        <title>Draft genome sequencing of Hungatella hathewayi 123Y-2.</title>
        <authorList>
            <person name="Lv Q."/>
            <person name="Li S."/>
        </authorList>
    </citation>
    <scope>NUCLEOTIDE SEQUENCE [LARGE SCALE GENOMIC DNA]</scope>
    <source>
        <strain evidence="2 5">123Y-2</strain>
    </source>
</reference>
<evidence type="ECO:0000313" key="4">
    <source>
        <dbReference type="Proteomes" id="UP000263014"/>
    </source>
</evidence>
<evidence type="ECO:0000313" key="3">
    <source>
        <dbReference type="EMBL" id="RGJ06133.1"/>
    </source>
</evidence>
<dbReference type="Pfam" id="PF01381">
    <property type="entry name" value="HTH_3"/>
    <property type="match status" value="1"/>
</dbReference>
<gene>
    <name evidence="3" type="ORF">DXD79_09095</name>
    <name evidence="2" type="ORF">GNE07_05885</name>
</gene>
<dbReference type="InterPro" id="IPR001387">
    <property type="entry name" value="Cro/C1-type_HTH"/>
</dbReference>
<dbReference type="InterPro" id="IPR010982">
    <property type="entry name" value="Lambda_DNA-bd_dom_sf"/>
</dbReference>
<dbReference type="SUPFAM" id="SSF47413">
    <property type="entry name" value="lambda repressor-like DNA-binding domains"/>
    <property type="match status" value="1"/>
</dbReference>
<dbReference type="Proteomes" id="UP000434223">
    <property type="component" value="Unassembled WGS sequence"/>
</dbReference>
<dbReference type="Gene3D" id="1.10.260.40">
    <property type="entry name" value="lambda repressor-like DNA-binding domains"/>
    <property type="match status" value="1"/>
</dbReference>
<protein>
    <submittedName>
        <fullName evidence="2">Helix-turn-helix domain-containing protein</fullName>
    </submittedName>
    <submittedName>
        <fullName evidence="3">XRE family transcriptional regulator</fullName>
    </submittedName>
</protein>
<dbReference type="GO" id="GO:0003677">
    <property type="term" value="F:DNA binding"/>
    <property type="evidence" value="ECO:0007669"/>
    <property type="project" value="InterPro"/>
</dbReference>
<dbReference type="OrthoDB" id="2064916at2"/>
<organism evidence="3 4">
    <name type="scientific">Hungatella hathewayi</name>
    <dbReference type="NCBI Taxonomy" id="154046"/>
    <lineage>
        <taxon>Bacteria</taxon>
        <taxon>Bacillati</taxon>
        <taxon>Bacillota</taxon>
        <taxon>Clostridia</taxon>
        <taxon>Lachnospirales</taxon>
        <taxon>Lachnospiraceae</taxon>
        <taxon>Hungatella</taxon>
    </lineage>
</organism>